<protein>
    <recommendedName>
        <fullName evidence="4">Gustatory receptor</fullName>
    </recommendedName>
</protein>
<feature type="transmembrane region" description="Helical" evidence="1">
    <location>
        <begin position="85"/>
        <end position="104"/>
    </location>
</feature>
<feature type="transmembrane region" description="Helical" evidence="1">
    <location>
        <begin position="148"/>
        <end position="166"/>
    </location>
</feature>
<reference evidence="2" key="1">
    <citation type="submission" date="2020-06" db="EMBL/GenBank/DDBJ databases">
        <title>Draft genome of Bugula neritina, a colonial animal packing powerful symbionts and potential medicines.</title>
        <authorList>
            <person name="Rayko M."/>
        </authorList>
    </citation>
    <scope>NUCLEOTIDE SEQUENCE [LARGE SCALE GENOMIC DNA]</scope>
    <source>
        <strain evidence="2">Kwan_BN1</strain>
    </source>
</reference>
<feature type="transmembrane region" description="Helical" evidence="1">
    <location>
        <begin position="34"/>
        <end position="50"/>
    </location>
</feature>
<dbReference type="AlphaFoldDB" id="A0A7J7J675"/>
<keyword evidence="1" id="KW-0472">Membrane</keyword>
<feature type="transmembrane region" description="Helical" evidence="1">
    <location>
        <begin position="178"/>
        <end position="202"/>
    </location>
</feature>
<keyword evidence="1" id="KW-0812">Transmembrane</keyword>
<evidence type="ECO:0000313" key="3">
    <source>
        <dbReference type="Proteomes" id="UP000593567"/>
    </source>
</evidence>
<organism evidence="2 3">
    <name type="scientific">Bugula neritina</name>
    <name type="common">Brown bryozoan</name>
    <name type="synonym">Sertularia neritina</name>
    <dbReference type="NCBI Taxonomy" id="10212"/>
    <lineage>
        <taxon>Eukaryota</taxon>
        <taxon>Metazoa</taxon>
        <taxon>Spiralia</taxon>
        <taxon>Lophotrochozoa</taxon>
        <taxon>Bryozoa</taxon>
        <taxon>Gymnolaemata</taxon>
        <taxon>Cheilostomatida</taxon>
        <taxon>Flustrina</taxon>
        <taxon>Buguloidea</taxon>
        <taxon>Bugulidae</taxon>
        <taxon>Bugula</taxon>
    </lineage>
</organism>
<gene>
    <name evidence="2" type="ORF">EB796_020289</name>
</gene>
<keyword evidence="1" id="KW-1133">Transmembrane helix</keyword>
<name>A0A7J7J675_BUGNE</name>
<keyword evidence="3" id="KW-1185">Reference proteome</keyword>
<evidence type="ECO:0000256" key="1">
    <source>
        <dbReference type="SAM" id="Phobius"/>
    </source>
</evidence>
<evidence type="ECO:0008006" key="4">
    <source>
        <dbReference type="Google" id="ProtNLM"/>
    </source>
</evidence>
<dbReference type="Proteomes" id="UP000593567">
    <property type="component" value="Unassembled WGS sequence"/>
</dbReference>
<dbReference type="EMBL" id="VXIV02003046">
    <property type="protein sequence ID" value="KAF6021407.1"/>
    <property type="molecule type" value="Genomic_DNA"/>
</dbReference>
<proteinExistence type="predicted"/>
<comment type="caution">
    <text evidence="2">The sequence shown here is derived from an EMBL/GenBank/DDBJ whole genome shotgun (WGS) entry which is preliminary data.</text>
</comment>
<evidence type="ECO:0000313" key="2">
    <source>
        <dbReference type="EMBL" id="KAF6021407.1"/>
    </source>
</evidence>
<accession>A0A7J7J675</accession>
<sequence length="241" mass="27722">MDLALNKPMRYSLTVVGVLSGEAIRVKRTWCKHLVSVYHLLMLFLPIITYENISTSLRNPLIADYYKQPAIICLVIVSNFSSYQWIFIAGYISYTTYTLWILVCRFNEKLEEDMEGSRQQVLNSLHAYRSLHLQLCGVIESANDHMRLLLGTLFVFSTIVVLLMIYSTTYLKLVKLSAMIWFLYLAFTLIRSGWLMLIIFLCDRLAASMQLFLNQITKSEGFSAMGMMSVNKEFGLTVSLD</sequence>